<reference evidence="1 2" key="1">
    <citation type="submission" date="2018-01" db="EMBL/GenBank/DDBJ databases">
        <title>The draft genome of an aniline degradation strain ANB-1.</title>
        <authorList>
            <person name="Zhang L."/>
            <person name="Jiang J."/>
        </authorList>
    </citation>
    <scope>NUCLEOTIDE SEQUENCE [LARGE SCALE GENOMIC DNA]</scope>
    <source>
        <strain evidence="1 2">ANB-1</strain>
    </source>
</reference>
<keyword evidence="2" id="KW-1185">Reference proteome</keyword>
<accession>A0A2N8K854</accession>
<dbReference type="Proteomes" id="UP000235994">
    <property type="component" value="Unassembled WGS sequence"/>
</dbReference>
<sequence>MSGAKITGVATIRVDGQEFPTERGATLNPGGVNRATKMAGRRVFYNEEPVAPTLTATVLHTEDLDIIELGKINNATVLFECDNGQDYMLTGAFVTETTELNSGEGQIRFNMAARTCERI</sequence>
<evidence type="ECO:0000313" key="2">
    <source>
        <dbReference type="Proteomes" id="UP000235994"/>
    </source>
</evidence>
<dbReference type="GeneID" id="92994926"/>
<dbReference type="InterPro" id="IPR019596">
    <property type="entry name" value="Phage_Mu_GpM_tail_tub"/>
</dbReference>
<protein>
    <submittedName>
        <fullName evidence="1">Phage tail protein</fullName>
    </submittedName>
</protein>
<dbReference type="RefSeq" id="WP_060833175.1">
    <property type="nucleotide sequence ID" value="NZ_POQS01000039.1"/>
</dbReference>
<comment type="caution">
    <text evidence="1">The sequence shown here is derived from an EMBL/GenBank/DDBJ whole genome shotgun (WGS) entry which is preliminary data.</text>
</comment>
<organism evidence="1 2">
    <name type="scientific">Achromobacter pulmonis</name>
    <dbReference type="NCBI Taxonomy" id="1389932"/>
    <lineage>
        <taxon>Bacteria</taxon>
        <taxon>Pseudomonadati</taxon>
        <taxon>Pseudomonadota</taxon>
        <taxon>Betaproteobacteria</taxon>
        <taxon>Burkholderiales</taxon>
        <taxon>Alcaligenaceae</taxon>
        <taxon>Achromobacter</taxon>
    </lineage>
</organism>
<evidence type="ECO:0000313" key="1">
    <source>
        <dbReference type="EMBL" id="PND29630.1"/>
    </source>
</evidence>
<dbReference type="AlphaFoldDB" id="A0A2N8K854"/>
<name>A0A2N8K854_9BURK</name>
<gene>
    <name evidence="1" type="ORF">C1I89_33715</name>
</gene>
<dbReference type="EMBL" id="POQS01000039">
    <property type="protein sequence ID" value="PND29630.1"/>
    <property type="molecule type" value="Genomic_DNA"/>
</dbReference>
<dbReference type="Pfam" id="PF10618">
    <property type="entry name" value="Tail_tube"/>
    <property type="match status" value="1"/>
</dbReference>
<proteinExistence type="predicted"/>